<feature type="domain" description="BTB" evidence="2">
    <location>
        <begin position="866"/>
        <end position="922"/>
    </location>
</feature>
<dbReference type="PROSITE" id="PS50097">
    <property type="entry name" value="BTB"/>
    <property type="match status" value="1"/>
</dbReference>
<gene>
    <name evidence="3" type="ORF">C6P40_004689</name>
</gene>
<evidence type="ECO:0000313" key="4">
    <source>
        <dbReference type="Proteomes" id="UP000697127"/>
    </source>
</evidence>
<comment type="caution">
    <text evidence="3">The sequence shown here is derived from an EMBL/GenBank/DDBJ whole genome shotgun (WGS) entry which is preliminary data.</text>
</comment>
<accession>A0A9P7BG69</accession>
<dbReference type="Gene3D" id="3.30.710.10">
    <property type="entry name" value="Potassium Channel Kv1.1, Chain A"/>
    <property type="match status" value="1"/>
</dbReference>
<dbReference type="Proteomes" id="UP000697127">
    <property type="component" value="Unassembled WGS sequence"/>
</dbReference>
<evidence type="ECO:0000259" key="2">
    <source>
        <dbReference type="PROSITE" id="PS50097"/>
    </source>
</evidence>
<dbReference type="Pfam" id="PF00651">
    <property type="entry name" value="BTB"/>
    <property type="match status" value="1"/>
</dbReference>
<feature type="region of interest" description="Disordered" evidence="1">
    <location>
        <begin position="1454"/>
        <end position="1539"/>
    </location>
</feature>
<name>A0A9P7BG69_9ASCO</name>
<feature type="region of interest" description="Disordered" evidence="1">
    <location>
        <begin position="15"/>
        <end position="37"/>
    </location>
</feature>
<dbReference type="SUPFAM" id="SSF50985">
    <property type="entry name" value="RCC1/BLIP-II"/>
    <property type="match status" value="1"/>
</dbReference>
<feature type="compositionally biased region" description="Low complexity" evidence="1">
    <location>
        <begin position="1185"/>
        <end position="1194"/>
    </location>
</feature>
<evidence type="ECO:0000313" key="3">
    <source>
        <dbReference type="EMBL" id="KAG0689656.1"/>
    </source>
</evidence>
<evidence type="ECO:0000256" key="1">
    <source>
        <dbReference type="SAM" id="MobiDB-lite"/>
    </source>
</evidence>
<dbReference type="EMBL" id="PUHW01000068">
    <property type="protein sequence ID" value="KAG0689656.1"/>
    <property type="molecule type" value="Genomic_DNA"/>
</dbReference>
<feature type="compositionally biased region" description="Basic and acidic residues" evidence="1">
    <location>
        <begin position="1284"/>
        <end position="1309"/>
    </location>
</feature>
<feature type="compositionally biased region" description="Polar residues" evidence="1">
    <location>
        <begin position="1459"/>
        <end position="1472"/>
    </location>
</feature>
<feature type="compositionally biased region" description="Gly residues" evidence="1">
    <location>
        <begin position="1511"/>
        <end position="1521"/>
    </location>
</feature>
<dbReference type="InterPro" id="IPR009091">
    <property type="entry name" value="RCC1/BLIP-II"/>
</dbReference>
<feature type="compositionally biased region" description="Low complexity" evidence="1">
    <location>
        <begin position="1487"/>
        <end position="1500"/>
    </location>
</feature>
<protein>
    <recommendedName>
        <fullName evidence="2">BTB domain-containing protein</fullName>
    </recommendedName>
</protein>
<dbReference type="Gene3D" id="2.130.10.30">
    <property type="entry name" value="Regulator of chromosome condensation 1/beta-lactamase-inhibitor protein II"/>
    <property type="match status" value="1"/>
</dbReference>
<sequence>MLSFTSVTQFTKKKGDSFSSSLQSPPPPSSSTQYSFSQNDLTKRDILGRSLLHILAISNDTSNLSRLLKFIAKSNNHHFLLIQDVENHWNVFHYALYYYNFTFVKILLNFQSPVLTKLLKQKDKNNLAPFDLLQTFKSTFDISPRKIYSTHCDGTYNFKMELEPSKNIPSSSSLIISLSSGDYTEINLQENLFPPVSVNPLISPKIEKFVSCSTHSALITLSGHLYLSNPQTTLFNSSFCRVQFFDDLWENNEKVVDLTLTPGHTIVLTSLDRAFAFGNNIKRLNLYQQSLPTSASSSSSSLSFSSSPTTSYSKDFNSLIPLSVSIKGRYSSSTPSTSSSSSTPFFANNFSALSGGSFNISDEISSNTNKLLGVTASNNHTIIYSKSALHIHGLNLGQFGPLINATFDSPTSSTSSSSSSVHFNWKYDEDPIYQVMALDLATLVITKSSLIHIYVSGLHIKLSLPLNKDLKDSWNKFKPRILSVPKKIVKIVSPTSNDRLDSTKSVDLHSNYSLLTLLNSGEVYVFNFPKYSPSKEVFKDSVKFTLIWNPSRLEMRAHDISIGPIESNNNTGIGAVLCTKSGEAFKRTKTKWTRINDVSKITNVSIGFGFPVIGNFNYSDDNPFKTILLRQEDCLLKHEIGESDALIDFAKLSPIYHFVQRQPCYSKNFNDMDYLLDIDSLNRNHIHYDHNAFENFTDTIKDIAFESYSSPPQFKSTTAYELLSFLSESELESDFEEHQSKISNKINRFYDYEIRVKDTISKLEVTYRAHKNFIFTRMKITGSTHSIERKNLSLQFNDSYATIIGDIDVRGVALFLHMLYTDEIHSLITTKDGDRIKETRDRLILCYRIDPILTTMKEFFTSGESGDVTINLADGEFKTWKFFLSCRCDYFKQYFSGHWQQQQILDFTHISKSTWELVMKYLAGYYANDLFFETINELVDNNIRNISEKKLVKKKASVFMSKDISENILNSSDDFVNIVLELLYFSNELLLSNLRQICELAIKDLINFSNYDILLQHAFLSKSSQLFSDCAWFIFNNLFLCYNDQRLNPNVIGDHCAALLDNKFHEIIRIYIPNRDNSSGKIDHNSNIFINNVDEFNKYYLHQLLWDEHGILEIDESLLNIPMTRRKSQTMAKITKSNSAILQQHEILSNLTSRSSSNESAISDDTDYDQSDGFVVVQKGRRKSSSTSTLISSSANGRSYSSTLLNKPMIESRRDSNGTVTLNSNKPINEPWKIVRKVSINSEIPIESTKNISSSLDDIFSQPKTNSKVDLKMKSKITAPMRISQKERKQRERDATERAEKDNKGKGIDNGKTPWVPATVWGMNAPRVVDEGNINGALLTGSSSNINLPKQGSSSSIVYAELNTATLLAPNKMNTVNFPSLEEIKKSNKLSKVKNNILDEGLFSTPAIISSSLSSSSFNNSTNNLDILKSFEEIKAEEEFEKWWKEESERVQRSMKATEGTTNANGFRNDNQIIARGNGIGNHRGRGNSNNNNNNNNNNRGGRGGHRGSSNRGGGSIGGNKGRGKSGDGSRGGRKDKGK</sequence>
<dbReference type="InterPro" id="IPR011333">
    <property type="entry name" value="SKP1/BTB/POZ_sf"/>
</dbReference>
<dbReference type="SMART" id="SM00225">
    <property type="entry name" value="BTB"/>
    <property type="match status" value="1"/>
</dbReference>
<dbReference type="SUPFAM" id="SSF54695">
    <property type="entry name" value="POZ domain"/>
    <property type="match status" value="1"/>
</dbReference>
<feature type="region of interest" description="Disordered" evidence="1">
    <location>
        <begin position="1185"/>
        <end position="1223"/>
    </location>
</feature>
<feature type="compositionally biased region" description="Basic and acidic residues" evidence="1">
    <location>
        <begin position="1525"/>
        <end position="1539"/>
    </location>
</feature>
<dbReference type="InterPro" id="IPR000210">
    <property type="entry name" value="BTB/POZ_dom"/>
</dbReference>
<feature type="region of interest" description="Disordered" evidence="1">
    <location>
        <begin position="1279"/>
        <end position="1315"/>
    </location>
</feature>
<proteinExistence type="predicted"/>
<keyword evidence="4" id="KW-1185">Reference proteome</keyword>
<organism evidence="3 4">
    <name type="scientific">Pichia californica</name>
    <dbReference type="NCBI Taxonomy" id="460514"/>
    <lineage>
        <taxon>Eukaryota</taxon>
        <taxon>Fungi</taxon>
        <taxon>Dikarya</taxon>
        <taxon>Ascomycota</taxon>
        <taxon>Saccharomycotina</taxon>
        <taxon>Pichiomycetes</taxon>
        <taxon>Pichiales</taxon>
        <taxon>Pichiaceae</taxon>
        <taxon>Pichia</taxon>
    </lineage>
</organism>
<feature type="compositionally biased region" description="Polar residues" evidence="1">
    <location>
        <begin position="1195"/>
        <end position="1205"/>
    </location>
</feature>
<reference evidence="3" key="1">
    <citation type="submission" date="2020-11" db="EMBL/GenBank/DDBJ databases">
        <title>Kefir isolates.</title>
        <authorList>
            <person name="Marcisauskas S."/>
            <person name="Kim Y."/>
            <person name="Blasche S."/>
        </authorList>
    </citation>
    <scope>NUCLEOTIDE SEQUENCE</scope>
    <source>
        <strain evidence="3">Olga-1</strain>
    </source>
</reference>